<keyword evidence="4" id="KW-1185">Reference proteome</keyword>
<dbReference type="Pfam" id="PF19054">
    <property type="entry name" value="DUF5753"/>
    <property type="match status" value="1"/>
</dbReference>
<accession>A0A7W3M0Q8</accession>
<evidence type="ECO:0000256" key="1">
    <source>
        <dbReference type="SAM" id="MobiDB-lite"/>
    </source>
</evidence>
<feature type="domain" description="DUF5753" evidence="2">
    <location>
        <begin position="183"/>
        <end position="359"/>
    </location>
</feature>
<reference evidence="3 4" key="1">
    <citation type="submission" date="2020-08" db="EMBL/GenBank/DDBJ databases">
        <title>Genomic Encyclopedia of Type Strains, Phase IV (KMG-IV): sequencing the most valuable type-strain genomes for metagenomic binning, comparative biology and taxonomic classification.</title>
        <authorList>
            <person name="Goeker M."/>
        </authorList>
    </citation>
    <scope>NUCLEOTIDE SEQUENCE [LARGE SCALE GENOMIC DNA]</scope>
    <source>
        <strain evidence="3 4">DSM 44197</strain>
    </source>
</reference>
<protein>
    <recommendedName>
        <fullName evidence="2">DUF5753 domain-containing protein</fullName>
    </recommendedName>
</protein>
<gene>
    <name evidence="3" type="ORF">HNR61_009370</name>
</gene>
<evidence type="ECO:0000313" key="4">
    <source>
        <dbReference type="Proteomes" id="UP000572680"/>
    </source>
</evidence>
<feature type="compositionally biased region" description="Basic and acidic residues" evidence="1">
    <location>
        <begin position="122"/>
        <end position="133"/>
    </location>
</feature>
<dbReference type="RefSeq" id="WP_182849476.1">
    <property type="nucleotide sequence ID" value="NZ_BAAALP010000089.1"/>
</dbReference>
<comment type="caution">
    <text evidence="3">The sequence shown here is derived from an EMBL/GenBank/DDBJ whole genome shotgun (WGS) entry which is preliminary data.</text>
</comment>
<dbReference type="AlphaFoldDB" id="A0A7W3M0Q8"/>
<proteinExistence type="predicted"/>
<sequence>MDESRTDRYAAVVFLLRRCYGVAGEPSYTTIAKVAGENDGRPGPEGVLIEAMGKSTANDILLGKHKRGLRWRAVETLWAVLHLIAKERGLDTADMVSREELHRCYHAGLSAVSPRNGAPSPRAEDPGADRPDVDLNALRPGGPGGRAAQQAAVGRLLEEVRRRGPDAWWHGFRDIVPGWFGPYLTLEPELRDVHTYAARRVPGLLQTPDYARYVIADDLPHASAAELDRRVELRMRRRQVLHRTDPLNYWAVIDERVLEPGPFPGVLRDQVDHLIAMAEVRHVVVQVVRTGDAERIITAGPTTLLRFGEPRYGDLVYLEQQDHGLYLHDNDDVAHFTKSIFALQIAALPPSRSLELLREVRDRLQP</sequence>
<evidence type="ECO:0000313" key="3">
    <source>
        <dbReference type="EMBL" id="MBA8957675.1"/>
    </source>
</evidence>
<dbReference type="InterPro" id="IPR043917">
    <property type="entry name" value="DUF5753"/>
</dbReference>
<dbReference type="Proteomes" id="UP000572680">
    <property type="component" value="Unassembled WGS sequence"/>
</dbReference>
<evidence type="ECO:0000259" key="2">
    <source>
        <dbReference type="Pfam" id="PF19054"/>
    </source>
</evidence>
<organism evidence="3 4">
    <name type="scientific">Actinomadura namibiensis</name>
    <dbReference type="NCBI Taxonomy" id="182080"/>
    <lineage>
        <taxon>Bacteria</taxon>
        <taxon>Bacillati</taxon>
        <taxon>Actinomycetota</taxon>
        <taxon>Actinomycetes</taxon>
        <taxon>Streptosporangiales</taxon>
        <taxon>Thermomonosporaceae</taxon>
        <taxon>Actinomadura</taxon>
    </lineage>
</organism>
<feature type="region of interest" description="Disordered" evidence="1">
    <location>
        <begin position="112"/>
        <end position="147"/>
    </location>
</feature>
<name>A0A7W3M0Q8_ACTNM</name>
<dbReference type="EMBL" id="JACJIA010000028">
    <property type="protein sequence ID" value="MBA8957675.1"/>
    <property type="molecule type" value="Genomic_DNA"/>
</dbReference>